<comment type="caution">
    <text evidence="2">The sequence shown here is derived from an EMBL/GenBank/DDBJ whole genome shotgun (WGS) entry which is preliminary data.</text>
</comment>
<reference evidence="2 3" key="1">
    <citation type="submission" date="2018-10" db="EMBL/GenBank/DDBJ databases">
        <title>Natrarchaeobius chitinivorans gen. nov., sp. nov., and Natrarchaeobius haloalkaliphilus sp. nov., alkaliphilic, chitin-utilizing haloarchaea from hypersaline alkaline lakes.</title>
        <authorList>
            <person name="Sorokin D.Y."/>
            <person name="Elcheninov A.G."/>
            <person name="Kostrikina N.A."/>
            <person name="Bale N.J."/>
            <person name="Sinninghe Damste J.S."/>
            <person name="Khijniak T.V."/>
            <person name="Kublanov I.V."/>
            <person name="Toshchakov S.V."/>
        </authorList>
    </citation>
    <scope>NUCLEOTIDE SEQUENCE [LARGE SCALE GENOMIC DNA]</scope>
    <source>
        <strain evidence="2 3">AArcht7</strain>
    </source>
</reference>
<dbReference type="Proteomes" id="UP000281431">
    <property type="component" value="Unassembled WGS sequence"/>
</dbReference>
<evidence type="ECO:0000256" key="1">
    <source>
        <dbReference type="SAM" id="MobiDB-lite"/>
    </source>
</evidence>
<dbReference type="EMBL" id="REFZ01000005">
    <property type="protein sequence ID" value="RQH00752.1"/>
    <property type="molecule type" value="Genomic_DNA"/>
</dbReference>
<sequence length="89" mass="9799">MSRQHLADAARSLERAAEAAEHDAADRLRQQSEQFSTLADADRGPDHGKLARHEHVLAEVADEEGGRVADRVDDAIESIHAYRETLEGV</sequence>
<keyword evidence="3" id="KW-1185">Reference proteome</keyword>
<organism evidence="2 3">
    <name type="scientific">Natrarchaeobius chitinivorans</name>
    <dbReference type="NCBI Taxonomy" id="1679083"/>
    <lineage>
        <taxon>Archaea</taxon>
        <taxon>Methanobacteriati</taxon>
        <taxon>Methanobacteriota</taxon>
        <taxon>Stenosarchaea group</taxon>
        <taxon>Halobacteria</taxon>
        <taxon>Halobacteriales</taxon>
        <taxon>Natrialbaceae</taxon>
        <taxon>Natrarchaeobius</taxon>
    </lineage>
</organism>
<accession>A0A3N6MWI5</accession>
<evidence type="ECO:0000313" key="3">
    <source>
        <dbReference type="Proteomes" id="UP000281431"/>
    </source>
</evidence>
<dbReference type="InterPro" id="IPR055975">
    <property type="entry name" value="DUF7553"/>
</dbReference>
<feature type="compositionally biased region" description="Basic and acidic residues" evidence="1">
    <location>
        <begin position="1"/>
        <end position="30"/>
    </location>
</feature>
<name>A0A3N6MWI5_NATCH</name>
<feature type="region of interest" description="Disordered" evidence="1">
    <location>
        <begin position="1"/>
        <end position="52"/>
    </location>
</feature>
<proteinExistence type="predicted"/>
<evidence type="ECO:0000313" key="2">
    <source>
        <dbReference type="EMBL" id="RQH00752.1"/>
    </source>
</evidence>
<dbReference type="OrthoDB" id="197463at2157"/>
<dbReference type="Pfam" id="PF24430">
    <property type="entry name" value="DUF7553"/>
    <property type="match status" value="1"/>
</dbReference>
<protein>
    <submittedName>
        <fullName evidence="2">Uncharacterized protein</fullName>
    </submittedName>
</protein>
<feature type="compositionally biased region" description="Basic and acidic residues" evidence="1">
    <location>
        <begin position="40"/>
        <end position="52"/>
    </location>
</feature>
<dbReference type="AlphaFoldDB" id="A0A3N6MWI5"/>
<gene>
    <name evidence="2" type="ORF">EA472_08915</name>
</gene>